<dbReference type="Proteomes" id="UP001239111">
    <property type="component" value="Chromosome 1"/>
</dbReference>
<dbReference type="EMBL" id="CM056741">
    <property type="protein sequence ID" value="KAJ8688321.1"/>
    <property type="molecule type" value="Genomic_DNA"/>
</dbReference>
<sequence>MTRSEQQTTRRNHTYATADNEYREGLSINNQNDFHAGVIGNGQNPGLRQYERQEVSQDADRNQVEEEMLWWDSFKCTLPRQKSGSMAERRGYEVLLRLVKLLVYSTLFLLILGGGLIAQACLLLALSGSRISSTGTNSPSARLHCGPEDDVFLMLQKSTPSGSSSRLLTWRWVVLGAFTVPELLGLLCFLWSCLFVELRMPRGQTEWARLGLLSIIEAAHALGLALAFLVGMPELEPLQVLVCLNCVYLVPALLGLVSEITTISPDVDEKIGESSTNHIRNPKIPVRNSQNTSTASSGAMMSASASALNISVVPNILALFCQIGGLSYLGLLAWDQSDNVALWILPPSLLLCSVRWWGNYLAHDTRNSRNGLMKYLTRARNGLQMQRSVFLGYTCLLRLTVFTVSAYAIARLWLQVDSNQIFESFWAIQSSSFAATRSNATNNNRWSSITMNQTLSTEPQQRIVVHLINGLLLQPMNVAIVHAVCGIVVYSCARFACKTLMQGFALGVALQLVSPVALVCLSLLAWFSKKEEYFDQFLRSNTCDSLPDQWKSRRLVRLGMAGPQQLLFELVQMGFFQTNSIGLNENDPLVWLVLPVCITLLLLFSRFWLTRHVVLESNECLASTERIFSVSTYDALLLDQSIALAKWRKHPRDFDYQQLDDLASDEEAQLRMSRRKMALSSTKERDRVTRIYACATMWHESPEEMRDFLNSILRLDRDQCILRVLQKHYHIRTPDYYELEVHIFFDDAFRCARGCVSSRVCGHDENLSQVNDWVLSFVQVVEEAVTTRKLRPQAPFKYPAPYGGRLLYLLPEGNRMYVHLKDRNRIRTRKRWSQVMYMYYLLGYRLMELPISVERKEVIAENTYILTLDGDIDFRPSAVRALVDRMKINRDLGSVCSRIHPLGSGPMVWFQKFEYAVGHWLQKATEHTIGSVLCSPGCFALFRANALMDYDVMRKYATIPSEAHHFIQYDQGEDRWLCTLLLQRGYKVEYSAASDAYTHAPETFNEFYVQRRRWIPSTVANIVDLLNSAKETRAANRDISSLFVCYQWILMGSTVLGPGTIFLMLVGSFVAAFRIDNWTSFSYNLVPVLTFCLVCYFCKERLTFHPLQLAVACVITIMYSLVMVVVLVGVMVQISEDGLTAPSSLLFFAFVGEFIVTGLLHPLELGCLAHGPIYFITVPSMYMLLIIFSLFNMNNVTWGTRDVPKVETNLDQAQSESHLEVRPSSSTLQNGLNSVKKLFGNLNFNRHSNEPSTDIHLQIERVSDSLTRVQAQVDDLHRNLKNPGMSTEERDSFDTLGQSANQSSGRNVSFAEGLDEQILETAGIVEDTQTTDNGVDKSLDDGSEIEDVDSLCGDTFLVSPNWIKDKKLGNGLIDHLDSKEEDFWKKFIHSYLEPIDKDANREAQIAEKVTKLRNQNVFKFFMINCLFGLTIFLMQLKKDLFHLEWPIGVTYNITYSRDKMEVYVNRKYLRLEPIGCLFVVAYLGVLVIQFIAMLFHRFETFSHIMAKVSLEWRCCNKRADLSEEARKERIAAKITKKLRREVDTDSEDTWREQRRLIPPRKRMTVHQTFADVERDFSYAHTFSRKLENDLQLAGPYGVRNPTSRSQLGLQISQRQTIPKEQFMNQHSDLESYEKMNQNDSSLDASPIGPSSRRNLLHRTYDNPAFIPE</sequence>
<reference evidence="1" key="1">
    <citation type="submission" date="2023-04" db="EMBL/GenBank/DDBJ databases">
        <title>A chromosome-level genome assembly of the parasitoid wasp Eretmocerus hayati.</title>
        <authorList>
            <person name="Zhong Y."/>
            <person name="Liu S."/>
            <person name="Liu Y."/>
        </authorList>
    </citation>
    <scope>NUCLEOTIDE SEQUENCE</scope>
    <source>
        <strain evidence="1">ZJU_SS_LIU_2023</strain>
    </source>
</reference>
<protein>
    <submittedName>
        <fullName evidence="1">Uncharacterized protein</fullName>
    </submittedName>
</protein>
<accession>A0ACC2PZI7</accession>
<keyword evidence="2" id="KW-1185">Reference proteome</keyword>
<organism evidence="1 2">
    <name type="scientific">Eretmocerus hayati</name>
    <dbReference type="NCBI Taxonomy" id="131215"/>
    <lineage>
        <taxon>Eukaryota</taxon>
        <taxon>Metazoa</taxon>
        <taxon>Ecdysozoa</taxon>
        <taxon>Arthropoda</taxon>
        <taxon>Hexapoda</taxon>
        <taxon>Insecta</taxon>
        <taxon>Pterygota</taxon>
        <taxon>Neoptera</taxon>
        <taxon>Endopterygota</taxon>
        <taxon>Hymenoptera</taxon>
        <taxon>Apocrita</taxon>
        <taxon>Proctotrupomorpha</taxon>
        <taxon>Chalcidoidea</taxon>
        <taxon>Aphelinidae</taxon>
        <taxon>Aphelininae</taxon>
        <taxon>Eretmocerus</taxon>
    </lineage>
</organism>
<name>A0ACC2PZI7_9HYME</name>
<evidence type="ECO:0000313" key="2">
    <source>
        <dbReference type="Proteomes" id="UP001239111"/>
    </source>
</evidence>
<comment type="caution">
    <text evidence="1">The sequence shown here is derived from an EMBL/GenBank/DDBJ whole genome shotgun (WGS) entry which is preliminary data.</text>
</comment>
<gene>
    <name evidence="1" type="ORF">QAD02_024116</name>
</gene>
<proteinExistence type="predicted"/>
<evidence type="ECO:0000313" key="1">
    <source>
        <dbReference type="EMBL" id="KAJ8688321.1"/>
    </source>
</evidence>